<reference evidence="1 2" key="1">
    <citation type="submission" date="2020-08" db="EMBL/GenBank/DDBJ databases">
        <title>Sequencing the genomes of 1000 actinobacteria strains.</title>
        <authorList>
            <person name="Klenk H.-P."/>
        </authorList>
    </citation>
    <scope>NUCLEOTIDE SEQUENCE [LARGE SCALE GENOMIC DNA]</scope>
    <source>
        <strain evidence="1 2">DSM 43150</strain>
    </source>
</reference>
<dbReference type="Proteomes" id="UP000590511">
    <property type="component" value="Unassembled WGS sequence"/>
</dbReference>
<proteinExistence type="predicted"/>
<comment type="caution">
    <text evidence="1">The sequence shown here is derived from an EMBL/GenBank/DDBJ whole genome shotgun (WGS) entry which is preliminary data.</text>
</comment>
<protein>
    <submittedName>
        <fullName evidence="1">Uncharacterized protein</fullName>
    </submittedName>
</protein>
<dbReference type="RefSeq" id="WP_188121534.1">
    <property type="nucleotide sequence ID" value="NZ_BOMP01000214.1"/>
</dbReference>
<accession>A0A7W7HER5</accession>
<evidence type="ECO:0000313" key="1">
    <source>
        <dbReference type="EMBL" id="MBB4749169.1"/>
    </source>
</evidence>
<dbReference type="AlphaFoldDB" id="A0A7W7HER5"/>
<sequence>MNADLDFDPPEPDEDDYCGACGGPCVGGEVHDRQHAEVVTAARLGVL</sequence>
<name>A0A7W7HER5_9ACTN</name>
<dbReference type="EMBL" id="JACHNC010000001">
    <property type="protein sequence ID" value="MBB4749169.1"/>
    <property type="molecule type" value="Genomic_DNA"/>
</dbReference>
<evidence type="ECO:0000313" key="2">
    <source>
        <dbReference type="Proteomes" id="UP000590511"/>
    </source>
</evidence>
<gene>
    <name evidence="1" type="ORF">BJ964_003330</name>
</gene>
<organism evidence="1 2">
    <name type="scientific">Actinoplanes lobatus</name>
    <dbReference type="NCBI Taxonomy" id="113568"/>
    <lineage>
        <taxon>Bacteria</taxon>
        <taxon>Bacillati</taxon>
        <taxon>Actinomycetota</taxon>
        <taxon>Actinomycetes</taxon>
        <taxon>Micromonosporales</taxon>
        <taxon>Micromonosporaceae</taxon>
        <taxon>Actinoplanes</taxon>
    </lineage>
</organism>